<evidence type="ECO:0000313" key="4">
    <source>
        <dbReference type="Proteomes" id="UP000182400"/>
    </source>
</evidence>
<dbReference type="RefSeq" id="WP_037005516.1">
    <property type="nucleotide sequence ID" value="NZ_FOWP01000005.1"/>
</dbReference>
<accession>A0A1I5MD75</accession>
<protein>
    <submittedName>
        <fullName evidence="2">Uncharacterized protein</fullName>
    </submittedName>
</protein>
<evidence type="ECO:0000313" key="2">
    <source>
        <dbReference type="EMBL" id="SFP07568.1"/>
    </source>
</evidence>
<name>A0A1I5MD75_9GAMM</name>
<dbReference type="EMBL" id="JFJN01000136">
    <property type="protein sequence ID" value="EZH76461.1"/>
    <property type="molecule type" value="Genomic_DNA"/>
</dbReference>
<dbReference type="EMBL" id="FOWP01000005">
    <property type="protein sequence ID" value="SFP07568.1"/>
    <property type="molecule type" value="Genomic_DNA"/>
</dbReference>
<dbReference type="Proteomes" id="UP000023842">
    <property type="component" value="Unassembled WGS sequence"/>
</dbReference>
<dbReference type="AlphaFoldDB" id="A0A1I5MD75"/>
<reference evidence="1" key="3">
    <citation type="submission" date="2014-03" db="EMBL/GenBank/DDBJ databases">
        <authorList>
            <person name="Barney B.M."/>
            <person name="Lenneman E.M."/>
        </authorList>
    </citation>
    <scope>NUCLEOTIDE SEQUENCE</scope>
    <source>
        <strain evidence="1">AD6</strain>
    </source>
</reference>
<reference evidence="2 4" key="4">
    <citation type="submission" date="2016-10" db="EMBL/GenBank/DDBJ databases">
        <authorList>
            <person name="de Groot N.N."/>
        </authorList>
    </citation>
    <scope>NUCLEOTIDE SEQUENCE [LARGE SCALE GENOMIC DNA]</scope>
    <source>
        <strain evidence="2 4">CCUG 59231</strain>
    </source>
</reference>
<sequence>MKRADVKQRTDEGVLFDTQVMVNPANTAEWIVFFKKDAGRSFFLVDEAEQVETFSDLNELMVELRTLGIKRVEVQL</sequence>
<proteinExistence type="predicted"/>
<dbReference type="Proteomes" id="UP000182400">
    <property type="component" value="Unassembled WGS sequence"/>
</dbReference>
<evidence type="ECO:0000313" key="3">
    <source>
        <dbReference type="Proteomes" id="UP000023842"/>
    </source>
</evidence>
<dbReference type="STRING" id="658457.SAMN05216601_105118"/>
<keyword evidence="3" id="KW-1185">Reference proteome</keyword>
<reference evidence="3" key="2">
    <citation type="journal article" date="2014" name="Genome Announc.">
        <title>Draft Genome Sequence of the algae degrading bacterium Pseudomonas mendocina AD6.</title>
        <authorList>
            <person name="Barney B.M."/>
            <person name="Lenneman E.M."/>
        </authorList>
    </citation>
    <scope>NUCLEOTIDE SEQUENCE [LARGE SCALE GENOMIC DNA]</scope>
    <source>
        <strain evidence="3">AD6</strain>
    </source>
</reference>
<organism evidence="2 4">
    <name type="scientific">Ectopseudomonas composti</name>
    <dbReference type="NCBI Taxonomy" id="658457"/>
    <lineage>
        <taxon>Bacteria</taxon>
        <taxon>Pseudomonadati</taxon>
        <taxon>Pseudomonadota</taxon>
        <taxon>Gammaproteobacteria</taxon>
        <taxon>Pseudomonadales</taxon>
        <taxon>Pseudomonadaceae</taxon>
        <taxon>Ectopseudomonas</taxon>
    </lineage>
</organism>
<evidence type="ECO:0000313" key="1">
    <source>
        <dbReference type="EMBL" id="EZH76461.1"/>
    </source>
</evidence>
<gene>
    <name evidence="1" type="ORF">AU05_04490</name>
    <name evidence="2" type="ORF">SAMN05216601_105118</name>
</gene>
<reference evidence="1" key="1">
    <citation type="journal article" date="2014" name="Genome Announc.">
        <title>Draft Genome Sequences of the Alga-Degrading Bacteria Aeromonas hydrophila Strain AD9 and Pseudomonas pseudoalcaligenes Strain AD6.</title>
        <authorList>
            <person name="Barney B.M."/>
            <person name="Lenneman E.M."/>
        </authorList>
    </citation>
    <scope>NUCLEOTIDE SEQUENCE</scope>
    <source>
        <strain evidence="1">AD6</strain>
    </source>
</reference>
<dbReference type="OrthoDB" id="6941664at2"/>